<dbReference type="Gene3D" id="3.40.190.100">
    <property type="entry name" value="Glycine betaine-binding periplasmic protein, domain 2"/>
    <property type="match status" value="1"/>
</dbReference>
<dbReference type="RefSeq" id="WP_132817029.1">
    <property type="nucleotide sequence ID" value="NZ_SMKI01000051.1"/>
</dbReference>
<name>A0A4R4TIH2_9ACTN</name>
<feature type="domain" description="ABC-type glycine betaine transport system substrate-binding" evidence="2">
    <location>
        <begin position="39"/>
        <end position="286"/>
    </location>
</feature>
<dbReference type="AlphaFoldDB" id="A0A4R4TIH2"/>
<dbReference type="SUPFAM" id="SSF53850">
    <property type="entry name" value="Periplasmic binding protein-like II"/>
    <property type="match status" value="1"/>
</dbReference>
<dbReference type="InterPro" id="IPR007210">
    <property type="entry name" value="ABC_Gly_betaine_transp_sub-bd"/>
</dbReference>
<dbReference type="Pfam" id="PF04069">
    <property type="entry name" value="OpuAC"/>
    <property type="match status" value="1"/>
</dbReference>
<accession>A0A4R4TIH2</accession>
<dbReference type="PROSITE" id="PS51257">
    <property type="entry name" value="PROKAR_LIPOPROTEIN"/>
    <property type="match status" value="1"/>
</dbReference>
<comment type="caution">
    <text evidence="3">The sequence shown here is derived from an EMBL/GenBank/DDBJ whole genome shotgun (WGS) entry which is preliminary data.</text>
</comment>
<keyword evidence="4" id="KW-1185">Reference proteome</keyword>
<dbReference type="GO" id="GO:0043190">
    <property type="term" value="C:ATP-binding cassette (ABC) transporter complex"/>
    <property type="evidence" value="ECO:0007669"/>
    <property type="project" value="InterPro"/>
</dbReference>
<evidence type="ECO:0000313" key="3">
    <source>
        <dbReference type="EMBL" id="TDC77561.1"/>
    </source>
</evidence>
<organism evidence="3 4">
    <name type="scientific">Streptomyces hainanensis</name>
    <dbReference type="NCBI Taxonomy" id="402648"/>
    <lineage>
        <taxon>Bacteria</taxon>
        <taxon>Bacillati</taxon>
        <taxon>Actinomycetota</taxon>
        <taxon>Actinomycetes</taxon>
        <taxon>Kitasatosporales</taxon>
        <taxon>Streptomycetaceae</taxon>
        <taxon>Streptomyces</taxon>
    </lineage>
</organism>
<feature type="chain" id="PRO_5038465110" evidence="1">
    <location>
        <begin position="26"/>
        <end position="297"/>
    </location>
</feature>
<dbReference type="Proteomes" id="UP000295345">
    <property type="component" value="Unassembled WGS sequence"/>
</dbReference>
<dbReference type="GO" id="GO:0022857">
    <property type="term" value="F:transmembrane transporter activity"/>
    <property type="evidence" value="ECO:0007669"/>
    <property type="project" value="InterPro"/>
</dbReference>
<keyword evidence="1" id="KW-0732">Signal</keyword>
<gene>
    <name evidence="3" type="ORF">E1283_07055</name>
</gene>
<dbReference type="OrthoDB" id="7805658at2"/>
<sequence>MRIRHPLFAGVGALGLLAVSGCDLAQGMTERLAEDEREPLVIAVPEWPGGQANAAVAAYVLENELDVPVRAVEISQRDAWQQLADGSVQAILEDWGALPEQVELYVDRKETVVEAGELGITGHVGWYVSDDFAEANPSVLDWRNLNDFAGDLGGRLLHADPGYATRDATIVDDLGLDFQPVAAGSEDALVTEIADAAEAGEPLLTYFWEPHWLSAEVSLTEVRLPDYYPKISLQKYLNAEFAEVGDAAAVDFLRRFSWTAEDQNAVAELIAGEGLTPAAAAERWVTEHPDTVAGWLE</sequence>
<evidence type="ECO:0000259" key="2">
    <source>
        <dbReference type="Pfam" id="PF04069"/>
    </source>
</evidence>
<proteinExistence type="predicted"/>
<dbReference type="Gene3D" id="3.40.190.10">
    <property type="entry name" value="Periplasmic binding protein-like II"/>
    <property type="match status" value="1"/>
</dbReference>
<feature type="signal peptide" evidence="1">
    <location>
        <begin position="1"/>
        <end position="25"/>
    </location>
</feature>
<reference evidence="3 4" key="1">
    <citation type="submission" date="2019-03" db="EMBL/GenBank/DDBJ databases">
        <title>Draft genome sequences of novel Actinobacteria.</title>
        <authorList>
            <person name="Sahin N."/>
            <person name="Ay H."/>
            <person name="Saygin H."/>
        </authorList>
    </citation>
    <scope>NUCLEOTIDE SEQUENCE [LARGE SCALE GENOMIC DNA]</scope>
    <source>
        <strain evidence="3 4">DSM 41900</strain>
    </source>
</reference>
<protein>
    <submittedName>
        <fullName evidence="3">Glycine/betaine ABC transporter substrate-binding protein</fullName>
    </submittedName>
</protein>
<evidence type="ECO:0000313" key="4">
    <source>
        <dbReference type="Proteomes" id="UP000295345"/>
    </source>
</evidence>
<dbReference type="EMBL" id="SMKI01000051">
    <property type="protein sequence ID" value="TDC77561.1"/>
    <property type="molecule type" value="Genomic_DNA"/>
</dbReference>
<evidence type="ECO:0000256" key="1">
    <source>
        <dbReference type="SAM" id="SignalP"/>
    </source>
</evidence>